<protein>
    <submittedName>
        <fullName evidence="6">LysR family transcriptional regulator</fullName>
    </submittedName>
</protein>
<evidence type="ECO:0000256" key="2">
    <source>
        <dbReference type="ARBA" id="ARBA00023015"/>
    </source>
</evidence>
<dbReference type="GO" id="GO:0003700">
    <property type="term" value="F:DNA-binding transcription factor activity"/>
    <property type="evidence" value="ECO:0007669"/>
    <property type="project" value="InterPro"/>
</dbReference>
<dbReference type="Gene3D" id="3.40.190.10">
    <property type="entry name" value="Periplasmic binding protein-like II"/>
    <property type="match status" value="2"/>
</dbReference>
<evidence type="ECO:0000256" key="1">
    <source>
        <dbReference type="ARBA" id="ARBA00009437"/>
    </source>
</evidence>
<feature type="domain" description="HTH lysR-type" evidence="5">
    <location>
        <begin position="25"/>
        <end position="75"/>
    </location>
</feature>
<dbReference type="Proteomes" id="UP000186931">
    <property type="component" value="Unassembled WGS sequence"/>
</dbReference>
<dbReference type="Pfam" id="PF00126">
    <property type="entry name" value="HTH_1"/>
    <property type="match status" value="1"/>
</dbReference>
<dbReference type="InterPro" id="IPR037402">
    <property type="entry name" value="YidZ_PBP2"/>
</dbReference>
<evidence type="ECO:0000313" key="6">
    <source>
        <dbReference type="EMBL" id="OFE42936.1"/>
    </source>
</evidence>
<dbReference type="SUPFAM" id="SSF53850">
    <property type="entry name" value="Periplasmic binding protein-like II"/>
    <property type="match status" value="1"/>
</dbReference>
<evidence type="ECO:0000256" key="4">
    <source>
        <dbReference type="ARBA" id="ARBA00023163"/>
    </source>
</evidence>
<organism evidence="6 7">
    <name type="scientific">Acinetobacter towneri</name>
    <dbReference type="NCBI Taxonomy" id="202956"/>
    <lineage>
        <taxon>Bacteria</taxon>
        <taxon>Pseudomonadati</taxon>
        <taxon>Pseudomonadota</taxon>
        <taxon>Gammaproteobacteria</taxon>
        <taxon>Moraxellales</taxon>
        <taxon>Moraxellaceae</taxon>
        <taxon>Acinetobacter</taxon>
    </lineage>
</organism>
<comment type="caution">
    <text evidence="6">The sequence shown here is derived from an EMBL/GenBank/DDBJ whole genome shotgun (WGS) entry which is preliminary data.</text>
</comment>
<dbReference type="STRING" id="202956.BJN41_11495"/>
<proteinExistence type="inferred from homology"/>
<dbReference type="InterPro" id="IPR036388">
    <property type="entry name" value="WH-like_DNA-bd_sf"/>
</dbReference>
<dbReference type="InterPro" id="IPR036390">
    <property type="entry name" value="WH_DNA-bd_sf"/>
</dbReference>
<evidence type="ECO:0000259" key="5">
    <source>
        <dbReference type="PROSITE" id="PS50931"/>
    </source>
</evidence>
<dbReference type="RefSeq" id="WP_070155158.1">
    <property type="nucleotide sequence ID" value="NZ_MKQS01000021.1"/>
</dbReference>
<dbReference type="PANTHER" id="PTHR30118:SF15">
    <property type="entry name" value="TRANSCRIPTIONAL REGULATORY PROTEIN"/>
    <property type="match status" value="1"/>
</dbReference>
<accession>A0A1E8E099</accession>
<evidence type="ECO:0000313" key="7">
    <source>
        <dbReference type="Proteomes" id="UP000186931"/>
    </source>
</evidence>
<dbReference type="GO" id="GO:0003677">
    <property type="term" value="F:DNA binding"/>
    <property type="evidence" value="ECO:0007669"/>
    <property type="project" value="UniProtKB-KW"/>
</dbReference>
<dbReference type="Gene3D" id="1.10.10.10">
    <property type="entry name" value="Winged helix-like DNA-binding domain superfamily/Winged helix DNA-binding domain"/>
    <property type="match status" value="1"/>
</dbReference>
<dbReference type="Pfam" id="PF03466">
    <property type="entry name" value="LysR_substrate"/>
    <property type="match status" value="1"/>
</dbReference>
<dbReference type="PROSITE" id="PS50931">
    <property type="entry name" value="HTH_LYSR"/>
    <property type="match status" value="1"/>
</dbReference>
<keyword evidence="2" id="KW-0805">Transcription regulation</keyword>
<dbReference type="InterPro" id="IPR000847">
    <property type="entry name" value="LysR_HTH_N"/>
</dbReference>
<dbReference type="InterPro" id="IPR005119">
    <property type="entry name" value="LysR_subst-bd"/>
</dbReference>
<dbReference type="InterPro" id="IPR050389">
    <property type="entry name" value="LysR-type_TF"/>
</dbReference>
<dbReference type="CDD" id="cd08417">
    <property type="entry name" value="PBP2_Nitroaromatics_like"/>
    <property type="match status" value="1"/>
</dbReference>
<reference evidence="6 7" key="1">
    <citation type="submission" date="2016-10" db="EMBL/GenBank/DDBJ databases">
        <title>Genome of airborne Acinetobacter sp. 5-2Ac02 in the hospital environment: Species near to Acinetobacter towneri.</title>
        <authorList>
            <person name="Barbosa B."/>
            <person name="Fernandez-Garcia L."/>
            <person name="Gato E."/>
            <person name="Leao R."/>
            <person name="Albano R."/>
            <person name="Fernandez B."/>
            <person name="Fernandez-Cuenca F."/>
            <person name="Marques E."/>
            <person name="Tomas M."/>
        </authorList>
    </citation>
    <scope>NUCLEOTIDE SEQUENCE [LARGE SCALE GENOMIC DNA]</scope>
    <source>
        <strain evidence="6 7">5-2Ac02</strain>
    </source>
</reference>
<dbReference type="eggNOG" id="COG0583">
    <property type="taxonomic scope" value="Bacteria"/>
</dbReference>
<keyword evidence="3" id="KW-0238">DNA-binding</keyword>
<dbReference type="EMBL" id="MKQS01000021">
    <property type="protein sequence ID" value="OFE42936.1"/>
    <property type="molecule type" value="Genomic_DNA"/>
</dbReference>
<dbReference type="SUPFAM" id="SSF46785">
    <property type="entry name" value="Winged helix' DNA-binding domain"/>
    <property type="match status" value="1"/>
</dbReference>
<dbReference type="AlphaFoldDB" id="A0A1E8E099"/>
<comment type="similarity">
    <text evidence="1">Belongs to the LysR transcriptional regulatory family.</text>
</comment>
<gene>
    <name evidence="6" type="ORF">BJN41_11495</name>
</gene>
<sequence>MNHVHNNAKVDLAVFHRLDINLYPMFVAIYEQRSISKAAQILCISQSAASHALQRLRQHLQDDLLVRSGNQMLPTPFAEQIYPTIKNALLAIQSIAIQKQQFEPNMLQSLKIAIHDEIEPIIFPKLVAHFQKLNLDIQFLSHKLDRKMVVADLAAQQIDFVIDLEQNFGDKIQFQPLVQDHFVVCSSQQEMNTALYLSSAHIGVSSRRTGMLLEDIYLHQKQLSRQVFMRCQHYSTALQILQQYPQAILTIPEMILKHLNMSQKLNIFQVPVNLPLINMGMFWHKDLQENSRHYFLREEISKIFA</sequence>
<keyword evidence="4" id="KW-0804">Transcription</keyword>
<name>A0A1E8E099_9GAMM</name>
<evidence type="ECO:0000256" key="3">
    <source>
        <dbReference type="ARBA" id="ARBA00023125"/>
    </source>
</evidence>
<dbReference type="PANTHER" id="PTHR30118">
    <property type="entry name" value="HTH-TYPE TRANSCRIPTIONAL REGULATOR LEUO-RELATED"/>
    <property type="match status" value="1"/>
</dbReference>